<accession>A0A6C0JBF2</accession>
<organism evidence="2">
    <name type="scientific">viral metagenome</name>
    <dbReference type="NCBI Taxonomy" id="1070528"/>
    <lineage>
        <taxon>unclassified sequences</taxon>
        <taxon>metagenomes</taxon>
        <taxon>organismal metagenomes</taxon>
    </lineage>
</organism>
<proteinExistence type="predicted"/>
<keyword evidence="1" id="KW-0472">Membrane</keyword>
<protein>
    <submittedName>
        <fullName evidence="2">Uncharacterized protein</fullName>
    </submittedName>
</protein>
<sequence>MNNKIAEACVNILKREDVKNELKLLVSPLIDMILIDIYPYIYLSLIFVIISFILHLGIFVLLFRNKGNIFKAA</sequence>
<reference evidence="2" key="1">
    <citation type="journal article" date="2020" name="Nature">
        <title>Giant virus diversity and host interactions through global metagenomics.</title>
        <authorList>
            <person name="Schulz F."/>
            <person name="Roux S."/>
            <person name="Paez-Espino D."/>
            <person name="Jungbluth S."/>
            <person name="Walsh D.A."/>
            <person name="Denef V.J."/>
            <person name="McMahon K.D."/>
            <person name="Konstantinidis K.T."/>
            <person name="Eloe-Fadrosh E.A."/>
            <person name="Kyrpides N.C."/>
            <person name="Woyke T."/>
        </authorList>
    </citation>
    <scope>NUCLEOTIDE SEQUENCE</scope>
    <source>
        <strain evidence="2">GVMAG-M-3300025890-48</strain>
    </source>
</reference>
<evidence type="ECO:0000313" key="2">
    <source>
        <dbReference type="EMBL" id="QHU02989.1"/>
    </source>
</evidence>
<keyword evidence="1" id="KW-1133">Transmembrane helix</keyword>
<keyword evidence="1" id="KW-0812">Transmembrane</keyword>
<dbReference type="AlphaFoldDB" id="A0A6C0JBF2"/>
<feature type="transmembrane region" description="Helical" evidence="1">
    <location>
        <begin position="40"/>
        <end position="63"/>
    </location>
</feature>
<dbReference type="EMBL" id="MN740368">
    <property type="protein sequence ID" value="QHU02989.1"/>
    <property type="molecule type" value="Genomic_DNA"/>
</dbReference>
<name>A0A6C0JBF2_9ZZZZ</name>
<evidence type="ECO:0000256" key="1">
    <source>
        <dbReference type="SAM" id="Phobius"/>
    </source>
</evidence>